<protein>
    <submittedName>
        <fullName evidence="5">Helix-turn-helix transcriptional regulator</fullName>
    </submittedName>
</protein>
<dbReference type="PANTHER" id="PTHR46558:SF4">
    <property type="entry name" value="DNA-BIDING PHAGE PROTEIN"/>
    <property type="match status" value="1"/>
</dbReference>
<keyword evidence="1" id="KW-0238">DNA-binding</keyword>
<evidence type="ECO:0000256" key="3">
    <source>
        <dbReference type="SAM" id="Phobius"/>
    </source>
</evidence>
<feature type="domain" description="HTH cro/C1-type" evidence="4">
    <location>
        <begin position="7"/>
        <end position="61"/>
    </location>
</feature>
<reference evidence="5 6" key="1">
    <citation type="submission" date="2024-04" db="EMBL/GenBank/DDBJ databases">
        <title>Human intestinal bacterial collection.</title>
        <authorList>
            <person name="Pauvert C."/>
            <person name="Hitch T.C.A."/>
            <person name="Clavel T."/>
        </authorList>
    </citation>
    <scope>NUCLEOTIDE SEQUENCE [LARGE SCALE GENOMIC DNA]</scope>
    <source>
        <strain evidence="5 6">CLA-KB-H42</strain>
    </source>
</reference>
<accession>A0ABV1JAL8</accession>
<dbReference type="Pfam" id="PF01381">
    <property type="entry name" value="HTH_3"/>
    <property type="match status" value="1"/>
</dbReference>
<dbReference type="InterPro" id="IPR001387">
    <property type="entry name" value="Cro/C1-type_HTH"/>
</dbReference>
<feature type="transmembrane region" description="Helical" evidence="3">
    <location>
        <begin position="261"/>
        <end position="286"/>
    </location>
</feature>
<evidence type="ECO:0000256" key="1">
    <source>
        <dbReference type="ARBA" id="ARBA00023125"/>
    </source>
</evidence>
<feature type="transmembrane region" description="Helical" evidence="3">
    <location>
        <begin position="163"/>
        <end position="184"/>
    </location>
</feature>
<name>A0ABV1JAL8_9ACTN</name>
<dbReference type="PROSITE" id="PS50943">
    <property type="entry name" value="HTH_CROC1"/>
    <property type="match status" value="1"/>
</dbReference>
<feature type="transmembrane region" description="Helical" evidence="3">
    <location>
        <begin position="306"/>
        <end position="331"/>
    </location>
</feature>
<dbReference type="SUPFAM" id="SSF47413">
    <property type="entry name" value="lambda repressor-like DNA-binding domains"/>
    <property type="match status" value="1"/>
</dbReference>
<evidence type="ECO:0000313" key="5">
    <source>
        <dbReference type="EMBL" id="MEQ3362104.1"/>
    </source>
</evidence>
<dbReference type="Proteomes" id="UP001487305">
    <property type="component" value="Unassembled WGS sequence"/>
</dbReference>
<feature type="transmembrane region" description="Helical" evidence="3">
    <location>
        <begin position="84"/>
        <end position="105"/>
    </location>
</feature>
<keyword evidence="3" id="KW-0472">Membrane</keyword>
<keyword evidence="6" id="KW-1185">Reference proteome</keyword>
<sequence length="376" mass="40659">MSFADNLVYIRQHYGVTQEALAEQLGVSRQTISKWEAGINFPETDKLLALCDIYHTNLDDLMRGSIRIADERDTEIYDEHMNRLSITTALAVAIIITGTGVLTTLDALGFPDNVSTVAMLSFLVVGVVTGIIAGLNHSEFKRRHAAIDPVYSDAVLDRFGRRFTLMIAAGVGIVLLGIIFMVGLAPEHGDVIDLGFASFDEDLIAGPFMFLLAIAVGLFVYAGLQKSKYNRSEITYIADGSSPKTPGPRVKTPEELKRDHIIGSLCGIIMILAVIVFLVGGFLPSFDQFAQGGMDKFEIKNFIKGLNGGFAVSWLAFPVGGLLCGVVAIIVSMVHKSSDEIIAEARKEDPWIKVATDSAASSAEQRVPNGPNDPHA</sequence>
<dbReference type="Gene3D" id="1.20.1250.20">
    <property type="entry name" value="MFS general substrate transporter like domains"/>
    <property type="match status" value="1"/>
</dbReference>
<dbReference type="Gene3D" id="1.10.260.40">
    <property type="entry name" value="lambda repressor-like DNA-binding domains"/>
    <property type="match status" value="1"/>
</dbReference>
<feature type="transmembrane region" description="Helical" evidence="3">
    <location>
        <begin position="204"/>
        <end position="224"/>
    </location>
</feature>
<keyword evidence="3" id="KW-0812">Transmembrane</keyword>
<feature type="region of interest" description="Disordered" evidence="2">
    <location>
        <begin position="357"/>
        <end position="376"/>
    </location>
</feature>
<evidence type="ECO:0000256" key="2">
    <source>
        <dbReference type="SAM" id="MobiDB-lite"/>
    </source>
</evidence>
<dbReference type="InterPro" id="IPR036259">
    <property type="entry name" value="MFS_trans_sf"/>
</dbReference>
<dbReference type="EMBL" id="JBBNOP010000002">
    <property type="protein sequence ID" value="MEQ3362104.1"/>
    <property type="molecule type" value="Genomic_DNA"/>
</dbReference>
<feature type="transmembrane region" description="Helical" evidence="3">
    <location>
        <begin position="117"/>
        <end position="135"/>
    </location>
</feature>
<evidence type="ECO:0000313" key="6">
    <source>
        <dbReference type="Proteomes" id="UP001487305"/>
    </source>
</evidence>
<keyword evidence="3" id="KW-1133">Transmembrane helix</keyword>
<evidence type="ECO:0000259" key="4">
    <source>
        <dbReference type="PROSITE" id="PS50943"/>
    </source>
</evidence>
<proteinExistence type="predicted"/>
<dbReference type="CDD" id="cd00093">
    <property type="entry name" value="HTH_XRE"/>
    <property type="match status" value="1"/>
</dbReference>
<dbReference type="SMART" id="SM00530">
    <property type="entry name" value="HTH_XRE"/>
    <property type="match status" value="1"/>
</dbReference>
<gene>
    <name evidence="5" type="ORF">AAA083_03830</name>
</gene>
<comment type="caution">
    <text evidence="5">The sequence shown here is derived from an EMBL/GenBank/DDBJ whole genome shotgun (WGS) entry which is preliminary data.</text>
</comment>
<organism evidence="5 6">
    <name type="scientific">Raoultibacter massiliensis</name>
    <dbReference type="NCBI Taxonomy" id="1852371"/>
    <lineage>
        <taxon>Bacteria</taxon>
        <taxon>Bacillati</taxon>
        <taxon>Actinomycetota</taxon>
        <taxon>Coriobacteriia</taxon>
        <taxon>Eggerthellales</taxon>
        <taxon>Eggerthellaceae</taxon>
        <taxon>Raoultibacter</taxon>
    </lineage>
</organism>
<dbReference type="InterPro" id="IPR010982">
    <property type="entry name" value="Lambda_DNA-bd_dom_sf"/>
</dbReference>
<dbReference type="RefSeq" id="WP_349227183.1">
    <property type="nucleotide sequence ID" value="NZ_DBFADM010000021.1"/>
</dbReference>
<dbReference type="PANTHER" id="PTHR46558">
    <property type="entry name" value="TRACRIPTIONAL REGULATORY PROTEIN-RELATED-RELATED"/>
    <property type="match status" value="1"/>
</dbReference>